<organism evidence="4 5">
    <name type="scientific">Chlamydomonas schloesseri</name>
    <dbReference type="NCBI Taxonomy" id="2026947"/>
    <lineage>
        <taxon>Eukaryota</taxon>
        <taxon>Viridiplantae</taxon>
        <taxon>Chlorophyta</taxon>
        <taxon>core chlorophytes</taxon>
        <taxon>Chlorophyceae</taxon>
        <taxon>CS clade</taxon>
        <taxon>Chlamydomonadales</taxon>
        <taxon>Chlamydomonadaceae</taxon>
        <taxon>Chlamydomonas</taxon>
    </lineage>
</organism>
<dbReference type="AlphaFoldDB" id="A0A835T1M4"/>
<dbReference type="OrthoDB" id="10263185at2759"/>
<comment type="similarity">
    <text evidence="1">Belongs to the CBF/MAK21 family.</text>
</comment>
<name>A0A835T1M4_9CHLO</name>
<dbReference type="InterPro" id="IPR027193">
    <property type="entry name" value="Noc4"/>
</dbReference>
<evidence type="ECO:0000259" key="3">
    <source>
        <dbReference type="Pfam" id="PF03914"/>
    </source>
</evidence>
<comment type="caution">
    <text evidence="4">The sequence shown here is derived from an EMBL/GenBank/DDBJ whole genome shotgun (WGS) entry which is preliminary data.</text>
</comment>
<feature type="region of interest" description="Disordered" evidence="2">
    <location>
        <begin position="68"/>
        <end position="88"/>
    </location>
</feature>
<evidence type="ECO:0000256" key="1">
    <source>
        <dbReference type="ARBA" id="ARBA00007797"/>
    </source>
</evidence>
<gene>
    <name evidence="4" type="ORF">HYH02_013773</name>
</gene>
<evidence type="ECO:0000313" key="4">
    <source>
        <dbReference type="EMBL" id="KAG2430295.1"/>
    </source>
</evidence>
<dbReference type="EMBL" id="JAEHOD010000080">
    <property type="protein sequence ID" value="KAG2430295.1"/>
    <property type="molecule type" value="Genomic_DNA"/>
</dbReference>
<proteinExistence type="inferred from homology"/>
<evidence type="ECO:0000313" key="5">
    <source>
        <dbReference type="Proteomes" id="UP000613740"/>
    </source>
</evidence>
<dbReference type="InterPro" id="IPR005612">
    <property type="entry name" value="CCAAT-binding_factor"/>
</dbReference>
<dbReference type="PANTHER" id="PTHR12455:SF0">
    <property type="entry name" value="NUCLEOLAR COMPLEX PROTEIN 4 HOMOLOG"/>
    <property type="match status" value="1"/>
</dbReference>
<dbReference type="Proteomes" id="UP000613740">
    <property type="component" value="Unassembled WGS sequence"/>
</dbReference>
<reference evidence="4" key="1">
    <citation type="journal article" date="2020" name="bioRxiv">
        <title>Comparative genomics of Chlamydomonas.</title>
        <authorList>
            <person name="Craig R.J."/>
            <person name="Hasan A.R."/>
            <person name="Ness R.W."/>
            <person name="Keightley P.D."/>
        </authorList>
    </citation>
    <scope>NUCLEOTIDE SEQUENCE</scope>
    <source>
        <strain evidence="4">CCAP 11/173</strain>
    </source>
</reference>
<feature type="domain" description="CCAAT-binding factor" evidence="3">
    <location>
        <begin position="445"/>
        <end position="594"/>
    </location>
</feature>
<dbReference type="GO" id="GO:0032040">
    <property type="term" value="C:small-subunit processome"/>
    <property type="evidence" value="ECO:0007669"/>
    <property type="project" value="TreeGrafter"/>
</dbReference>
<dbReference type="GO" id="GO:0030692">
    <property type="term" value="C:Noc4p-Nop14p complex"/>
    <property type="evidence" value="ECO:0007669"/>
    <property type="project" value="TreeGrafter"/>
</dbReference>
<feature type="region of interest" description="Disordered" evidence="2">
    <location>
        <begin position="348"/>
        <end position="377"/>
    </location>
</feature>
<protein>
    <recommendedName>
        <fullName evidence="3">CCAAT-binding factor domain-containing protein</fullName>
    </recommendedName>
</protein>
<feature type="compositionally biased region" description="Basic and acidic residues" evidence="2">
    <location>
        <begin position="348"/>
        <end position="363"/>
    </location>
</feature>
<accession>A0A835T1M4</accession>
<keyword evidence="5" id="KW-1185">Reference proteome</keyword>
<dbReference type="PANTHER" id="PTHR12455">
    <property type="entry name" value="NUCLEOLAR COMPLEX PROTEIN 4"/>
    <property type="match status" value="1"/>
</dbReference>
<sequence length="674" mass="69548">MAEQGAANSLVAELLAGGRAKANHVVKLIALIQNCKSEAALKTAIQGLKQFFVAAGQDGHLAESVGSAAAGGRPAKRQKMDSQEAAQDAAADAEAQYRHWLGRQYGAFVNQMLALATGAPLPTAAAAAAGGEAAAAAAAGAAGGPGGEAQGAKKAPLQRTAGVQVVAAAALMECVRSELGPGGFSGRLYGRLLSGVLTGPGVRPEVFALLFNKYLAMADVRFYTLATVRAVAVRYGSGAAVPRAGGAGEGEEQQEAADVEALVAATAEAATGAGSNGAAGPGPGSFAAASATAAGAGAGAVALPDLARNLLDVLGHCEPELAADPAAWSTWCGATEFNLVAAAADRNESARLRRKRKEQEQKEAGGQAAAQAPPGPRKVVWANAKTQKRFYSDAWLALLALPLPSDVLRKALVRLPVAVIPHMLGPQLLADFLTHCLNRGGLTGMLALNGLFLLVTRHGLEYPQFFARLYQLLVPEAFASRNRAQFFRLADMFLSSSLVPAYTVAAFVKRFARLALAAPPPGAMVAIAFIHNLVRRHPALAVMLHNPSSGPQAGAGADVYDEAEPDPAKSRAVESSLWEVEALRNHYCPQVSTFCAVLDKDLTDRTKTAEVNLEDLLGAAGRDAPGGAAGSYNALIRGELARKLRHVPTAFYGLGQAPTCLFGAGVLEDFIGVA</sequence>
<dbReference type="GO" id="GO:0042254">
    <property type="term" value="P:ribosome biogenesis"/>
    <property type="evidence" value="ECO:0007669"/>
    <property type="project" value="InterPro"/>
</dbReference>
<dbReference type="Pfam" id="PF03914">
    <property type="entry name" value="CBF"/>
    <property type="match status" value="1"/>
</dbReference>
<evidence type="ECO:0000256" key="2">
    <source>
        <dbReference type="SAM" id="MobiDB-lite"/>
    </source>
</evidence>